<dbReference type="Pfam" id="PF03349">
    <property type="entry name" value="Toluene_X"/>
    <property type="match status" value="1"/>
</dbReference>
<evidence type="ECO:0000256" key="1">
    <source>
        <dbReference type="ARBA" id="ARBA00004571"/>
    </source>
</evidence>
<reference evidence="9 10" key="1">
    <citation type="submission" date="2018-06" db="EMBL/GenBank/DDBJ databases">
        <title>Genomic Encyclopedia of Archaeal and Bacterial Type Strains, Phase II (KMG-II): from individual species to whole genera.</title>
        <authorList>
            <person name="Goeker M."/>
        </authorList>
    </citation>
    <scope>NUCLEOTIDE SEQUENCE [LARGE SCALE GENOMIC DNA]</scope>
    <source>
        <strain evidence="9 10">DSM 15361</strain>
    </source>
</reference>
<evidence type="ECO:0000256" key="7">
    <source>
        <dbReference type="ARBA" id="ARBA00023237"/>
    </source>
</evidence>
<accession>A0A2W7I4Q4</accession>
<dbReference type="PANTHER" id="PTHR35093">
    <property type="entry name" value="OUTER MEMBRANE PROTEIN NMB0088-RELATED"/>
    <property type="match status" value="1"/>
</dbReference>
<keyword evidence="6" id="KW-0472">Membrane</keyword>
<feature type="signal peptide" evidence="8">
    <location>
        <begin position="1"/>
        <end position="21"/>
    </location>
</feature>
<evidence type="ECO:0000256" key="3">
    <source>
        <dbReference type="ARBA" id="ARBA00022452"/>
    </source>
</evidence>
<comment type="subcellular location">
    <subcellularLocation>
        <location evidence="1">Cell outer membrane</location>
        <topology evidence="1">Multi-pass membrane protein</topology>
    </subcellularLocation>
</comment>
<evidence type="ECO:0000313" key="10">
    <source>
        <dbReference type="Proteomes" id="UP000249542"/>
    </source>
</evidence>
<dbReference type="Proteomes" id="UP000249542">
    <property type="component" value="Unassembled WGS sequence"/>
</dbReference>
<dbReference type="GO" id="GO:0015483">
    <property type="term" value="F:long-chain fatty acid transporting porin activity"/>
    <property type="evidence" value="ECO:0007669"/>
    <property type="project" value="TreeGrafter"/>
</dbReference>
<dbReference type="PANTHER" id="PTHR35093:SF8">
    <property type="entry name" value="OUTER MEMBRANE PROTEIN NMB0088-RELATED"/>
    <property type="match status" value="1"/>
</dbReference>
<gene>
    <name evidence="9" type="ORF">LX95_01346</name>
</gene>
<proteinExistence type="inferred from homology"/>
<dbReference type="Gene3D" id="2.40.160.60">
    <property type="entry name" value="Outer membrane protein transport protein (OMPP1/FadL/TodX)"/>
    <property type="match status" value="1"/>
</dbReference>
<name>A0A2W7I4Q4_9FLAO</name>
<keyword evidence="3" id="KW-1134">Transmembrane beta strand</keyword>
<organism evidence="9 10">
    <name type="scientific">Mesonia algae</name>
    <dbReference type="NCBI Taxonomy" id="213248"/>
    <lineage>
        <taxon>Bacteria</taxon>
        <taxon>Pseudomonadati</taxon>
        <taxon>Bacteroidota</taxon>
        <taxon>Flavobacteriia</taxon>
        <taxon>Flavobacteriales</taxon>
        <taxon>Flavobacteriaceae</taxon>
        <taxon>Mesonia</taxon>
    </lineage>
</organism>
<dbReference type="EMBL" id="QKYV01000003">
    <property type="protein sequence ID" value="PZW41664.1"/>
    <property type="molecule type" value="Genomic_DNA"/>
</dbReference>
<keyword evidence="10" id="KW-1185">Reference proteome</keyword>
<sequence>MIMKKLLFFAAFLLAASVTYAGGYRVSAQGQRALAMGHTGVAVVNSAELAFFNPAGLVYLENKLNISAGVTGVMSNVKWQNVESGQFAETDNPIGTPFYFYASYKVTDFLTVGLSAYSPYGSTVEYPTDWAGSHLVNNIDLQAIYIQPLVSLRLSEYFSIGGGPIYVTGGVNFNRNVNRTLTDEQGDRSNVEIDASNVTNWGWSASWMFTPTENFRIGFNYRSEVILEAENGDATFSNVPNSPLSPVQNGTVNFDASLPMPAEMTVGLSYSFLDKWLFAFDYNRAYWSVYNDLMIDFAPEGVPDSSNPRNYKNASTYRFGLQYEALDQLTLRAGYYLDESPVQSGYFAPETPRNDSHGFTGGFSYQLSKRFALDASVTYLRFNEVDASYDFYTENGQSVPFEGTYKSNAFLAGLGVTFNL</sequence>
<evidence type="ECO:0000256" key="6">
    <source>
        <dbReference type="ARBA" id="ARBA00023136"/>
    </source>
</evidence>
<evidence type="ECO:0000256" key="5">
    <source>
        <dbReference type="ARBA" id="ARBA00022729"/>
    </source>
</evidence>
<comment type="similarity">
    <text evidence="2">Belongs to the OmpP1/FadL family.</text>
</comment>
<keyword evidence="5 8" id="KW-0732">Signal</keyword>
<keyword evidence="7" id="KW-0998">Cell outer membrane</keyword>
<evidence type="ECO:0000256" key="4">
    <source>
        <dbReference type="ARBA" id="ARBA00022692"/>
    </source>
</evidence>
<evidence type="ECO:0000256" key="8">
    <source>
        <dbReference type="SAM" id="SignalP"/>
    </source>
</evidence>
<feature type="chain" id="PRO_5016008255" evidence="8">
    <location>
        <begin position="22"/>
        <end position="420"/>
    </location>
</feature>
<dbReference type="AlphaFoldDB" id="A0A2W7I4Q4"/>
<evidence type="ECO:0000313" key="9">
    <source>
        <dbReference type="EMBL" id="PZW41664.1"/>
    </source>
</evidence>
<protein>
    <submittedName>
        <fullName evidence="9">Long-chain fatty acid transport protein</fullName>
    </submittedName>
</protein>
<dbReference type="SUPFAM" id="SSF56935">
    <property type="entry name" value="Porins"/>
    <property type="match status" value="1"/>
</dbReference>
<keyword evidence="4" id="KW-0812">Transmembrane</keyword>
<dbReference type="GO" id="GO:0009279">
    <property type="term" value="C:cell outer membrane"/>
    <property type="evidence" value="ECO:0007669"/>
    <property type="project" value="UniProtKB-SubCell"/>
</dbReference>
<evidence type="ECO:0000256" key="2">
    <source>
        <dbReference type="ARBA" id="ARBA00008163"/>
    </source>
</evidence>
<comment type="caution">
    <text evidence="9">The sequence shown here is derived from an EMBL/GenBank/DDBJ whole genome shotgun (WGS) entry which is preliminary data.</text>
</comment>
<dbReference type="InterPro" id="IPR005017">
    <property type="entry name" value="OMPP1/FadL/TodX"/>
</dbReference>